<proteinExistence type="predicted"/>
<sequence>MGPCPPPCGRERGLSCVGFSAALEERPAVMTSPLYLEIIIYCTGAFLISCMVGSVIIYKMKSGTKKSDFHSQMAVHKLAKSIPLRRQVTESRRGVRTLCLALCVLPVGPAGTLSSPWPPLTASDFGFRLPGGSRGMS</sequence>
<dbReference type="AlphaFoldDB" id="A0A212C2S4"/>
<keyword evidence="1" id="KW-1133">Transmembrane helix</keyword>
<evidence type="ECO:0000313" key="3">
    <source>
        <dbReference type="Proteomes" id="UP000242450"/>
    </source>
</evidence>
<dbReference type="EMBL" id="MKHE01000032">
    <property type="protein sequence ID" value="OWK00285.1"/>
    <property type="molecule type" value="Genomic_DNA"/>
</dbReference>
<dbReference type="Proteomes" id="UP000242450">
    <property type="component" value="Chromosome 32"/>
</dbReference>
<gene>
    <name evidence="2" type="ORF">Celaphus_00019345</name>
</gene>
<evidence type="ECO:0000256" key="1">
    <source>
        <dbReference type="SAM" id="Phobius"/>
    </source>
</evidence>
<reference evidence="2 3" key="1">
    <citation type="journal article" date="2018" name="Mol. Genet. Genomics">
        <title>The red deer Cervus elaphus genome CerEla1.0: sequencing, annotating, genes, and chromosomes.</title>
        <authorList>
            <person name="Bana N.A."/>
            <person name="Nyiri A."/>
            <person name="Nagy J."/>
            <person name="Frank K."/>
            <person name="Nagy T."/>
            <person name="Steger V."/>
            <person name="Schiller M."/>
            <person name="Lakatos P."/>
            <person name="Sugar L."/>
            <person name="Horn P."/>
            <person name="Barta E."/>
            <person name="Orosz L."/>
        </authorList>
    </citation>
    <scope>NUCLEOTIDE SEQUENCE [LARGE SCALE GENOMIC DNA]</scope>
    <source>
        <strain evidence="2">Hungarian</strain>
    </source>
</reference>
<evidence type="ECO:0000313" key="2">
    <source>
        <dbReference type="EMBL" id="OWK00285.1"/>
    </source>
</evidence>
<name>A0A212C2S4_CEREH</name>
<comment type="caution">
    <text evidence="2">The sequence shown here is derived from an EMBL/GenBank/DDBJ whole genome shotgun (WGS) entry which is preliminary data.</text>
</comment>
<organism evidence="2 3">
    <name type="scientific">Cervus elaphus hippelaphus</name>
    <name type="common">European red deer</name>
    <dbReference type="NCBI Taxonomy" id="46360"/>
    <lineage>
        <taxon>Eukaryota</taxon>
        <taxon>Metazoa</taxon>
        <taxon>Chordata</taxon>
        <taxon>Craniata</taxon>
        <taxon>Vertebrata</taxon>
        <taxon>Euteleostomi</taxon>
        <taxon>Mammalia</taxon>
        <taxon>Eutheria</taxon>
        <taxon>Laurasiatheria</taxon>
        <taxon>Artiodactyla</taxon>
        <taxon>Ruminantia</taxon>
        <taxon>Pecora</taxon>
        <taxon>Cervidae</taxon>
        <taxon>Cervinae</taxon>
        <taxon>Cervus</taxon>
    </lineage>
</organism>
<accession>A0A212C2S4</accession>
<feature type="transmembrane region" description="Helical" evidence="1">
    <location>
        <begin position="38"/>
        <end position="58"/>
    </location>
</feature>
<keyword evidence="1" id="KW-0472">Membrane</keyword>
<protein>
    <submittedName>
        <fullName evidence="2">Uncharacterized protein</fullName>
    </submittedName>
</protein>
<keyword evidence="3" id="KW-1185">Reference proteome</keyword>
<keyword evidence="1" id="KW-0812">Transmembrane</keyword>